<dbReference type="Proteomes" id="UP001558713">
    <property type="component" value="Unassembled WGS sequence"/>
</dbReference>
<dbReference type="PANTHER" id="PTHR47955">
    <property type="entry name" value="CYTOCHROME P450 FAMILY 71 PROTEIN"/>
    <property type="match status" value="1"/>
</dbReference>
<dbReference type="Pfam" id="PF00067">
    <property type="entry name" value="p450"/>
    <property type="match status" value="1"/>
</dbReference>
<keyword evidence="5" id="KW-1185">Reference proteome</keyword>
<dbReference type="InterPro" id="IPR001128">
    <property type="entry name" value="Cyt_P450"/>
</dbReference>
<gene>
    <name evidence="4" type="ORF">V5N11_009342</name>
</gene>
<dbReference type="CDD" id="cd11072">
    <property type="entry name" value="CYP71-like"/>
    <property type="match status" value="1"/>
</dbReference>
<keyword evidence="3" id="KW-0408">Iron</keyword>
<dbReference type="EMBL" id="JBANAX010000108">
    <property type="protein sequence ID" value="KAL1222108.1"/>
    <property type="molecule type" value="Genomic_DNA"/>
</dbReference>
<accession>A0ABD1BY25</accession>
<comment type="caution">
    <text evidence="4">The sequence shown here is derived from an EMBL/GenBank/DDBJ whole genome shotgun (WGS) entry which is preliminary data.</text>
</comment>
<dbReference type="SUPFAM" id="SSF48264">
    <property type="entry name" value="Cytochrome P450"/>
    <property type="match status" value="1"/>
</dbReference>
<evidence type="ECO:0000256" key="3">
    <source>
        <dbReference type="ARBA" id="ARBA00023004"/>
    </source>
</evidence>
<dbReference type="GO" id="GO:0046872">
    <property type="term" value="F:metal ion binding"/>
    <property type="evidence" value="ECO:0007669"/>
    <property type="project" value="UniProtKB-KW"/>
</dbReference>
<proteinExistence type="inferred from homology"/>
<evidence type="ECO:0000256" key="1">
    <source>
        <dbReference type="ARBA" id="ARBA00010617"/>
    </source>
</evidence>
<name>A0ABD1BY25_CARAN</name>
<dbReference type="InterPro" id="IPR036396">
    <property type="entry name" value="Cyt_P450_sf"/>
</dbReference>
<dbReference type="AlphaFoldDB" id="A0ABD1BY25"/>
<dbReference type="InterPro" id="IPR002401">
    <property type="entry name" value="Cyt_P450_E_grp-I"/>
</dbReference>
<dbReference type="FunFam" id="1.10.630.10:FF:000011">
    <property type="entry name" value="Cytochrome P450 83B1"/>
    <property type="match status" value="1"/>
</dbReference>
<dbReference type="PANTHER" id="PTHR47955:SF15">
    <property type="entry name" value="CYTOCHROME P450 71A2-LIKE"/>
    <property type="match status" value="1"/>
</dbReference>
<dbReference type="Gene3D" id="1.10.630.10">
    <property type="entry name" value="Cytochrome P450"/>
    <property type="match status" value="1"/>
</dbReference>
<sequence>MMMMMILLLCLIIFITILFFNKQAKRKKSKTPPSPPRLPLIGNLHQIGHHSHRSLRSLSHRYGPLLILHFGRVPVLVVSSADAARDVLKTHDRIFASRPQSKIFKKIFYDWRDVALYPYGEYWRQMKSVCVLQLLSNKMVRSFREVRHEEISLMMENIRKSCSLRVNLSEILTNLTNNVICSVALGRKYGGATDFKELMKRLVRLLGEFSVGTYVPWLAWIDWIRGLDGQLNKTANDLDEFLERVVQDHVDGDGDMIDFVDVLLAIQKEKSLRFEIDRLSIKAIIFDVFVAGTDTTYTLLEWAMTEFLCHRECLNKLQEEVRTICKDKSSVSEEDLQEMSYLRAVIKETLRLHPPIPLLVPRESTEDVRLRDYHIPAGTQVMINVWAIGRVAATWGPDAEEFKPERHLDSSVDFRGQDFKLIPF</sequence>
<evidence type="ECO:0000313" key="4">
    <source>
        <dbReference type="EMBL" id="KAL1222108.1"/>
    </source>
</evidence>
<comment type="similarity">
    <text evidence="1">Belongs to the cytochrome P450 family.</text>
</comment>
<evidence type="ECO:0000256" key="2">
    <source>
        <dbReference type="ARBA" id="ARBA00022723"/>
    </source>
</evidence>
<reference evidence="4 5" key="1">
    <citation type="submission" date="2024-04" db="EMBL/GenBank/DDBJ databases">
        <title>Genome assembly C_amara_ONT_v2.</title>
        <authorList>
            <person name="Yant L."/>
            <person name="Moore C."/>
            <person name="Slenker M."/>
        </authorList>
    </citation>
    <scope>NUCLEOTIDE SEQUENCE [LARGE SCALE GENOMIC DNA]</scope>
    <source>
        <tissue evidence="4">Leaf</tissue>
    </source>
</reference>
<dbReference type="PRINTS" id="PR00385">
    <property type="entry name" value="P450"/>
</dbReference>
<dbReference type="PRINTS" id="PR00463">
    <property type="entry name" value="EP450I"/>
</dbReference>
<keyword evidence="2" id="KW-0479">Metal-binding</keyword>
<protein>
    <submittedName>
        <fullName evidence="4">Cytochrome P450 71A24</fullName>
    </submittedName>
</protein>
<organism evidence="4 5">
    <name type="scientific">Cardamine amara subsp. amara</name>
    <dbReference type="NCBI Taxonomy" id="228776"/>
    <lineage>
        <taxon>Eukaryota</taxon>
        <taxon>Viridiplantae</taxon>
        <taxon>Streptophyta</taxon>
        <taxon>Embryophyta</taxon>
        <taxon>Tracheophyta</taxon>
        <taxon>Spermatophyta</taxon>
        <taxon>Magnoliopsida</taxon>
        <taxon>eudicotyledons</taxon>
        <taxon>Gunneridae</taxon>
        <taxon>Pentapetalae</taxon>
        <taxon>rosids</taxon>
        <taxon>malvids</taxon>
        <taxon>Brassicales</taxon>
        <taxon>Brassicaceae</taxon>
        <taxon>Cardamineae</taxon>
        <taxon>Cardamine</taxon>
    </lineage>
</organism>
<evidence type="ECO:0000313" key="5">
    <source>
        <dbReference type="Proteomes" id="UP001558713"/>
    </source>
</evidence>